<feature type="signal peptide" evidence="1">
    <location>
        <begin position="1"/>
        <end position="20"/>
    </location>
</feature>
<feature type="chain" id="PRO_5042255631" evidence="1">
    <location>
        <begin position="21"/>
        <end position="366"/>
    </location>
</feature>
<dbReference type="EMBL" id="JARQWQ010000035">
    <property type="protein sequence ID" value="KAK2560614.1"/>
    <property type="molecule type" value="Genomic_DNA"/>
</dbReference>
<evidence type="ECO:0000313" key="3">
    <source>
        <dbReference type="Proteomes" id="UP001249851"/>
    </source>
</evidence>
<accession>A0AAD9V457</accession>
<dbReference type="AlphaFoldDB" id="A0AAD9V457"/>
<gene>
    <name evidence="2" type="ORF">P5673_016348</name>
</gene>
<evidence type="ECO:0000256" key="1">
    <source>
        <dbReference type="SAM" id="SignalP"/>
    </source>
</evidence>
<keyword evidence="3" id="KW-1185">Reference proteome</keyword>
<reference evidence="2" key="2">
    <citation type="journal article" date="2023" name="Science">
        <title>Genomic signatures of disease resistance in endangered staghorn corals.</title>
        <authorList>
            <person name="Vollmer S.V."/>
            <person name="Selwyn J.D."/>
            <person name="Despard B.A."/>
            <person name="Roesel C.L."/>
        </authorList>
    </citation>
    <scope>NUCLEOTIDE SEQUENCE</scope>
    <source>
        <strain evidence="2">K2</strain>
    </source>
</reference>
<name>A0AAD9V457_ACRCE</name>
<keyword evidence="1" id="KW-0732">Signal</keyword>
<organism evidence="2 3">
    <name type="scientific">Acropora cervicornis</name>
    <name type="common">Staghorn coral</name>
    <dbReference type="NCBI Taxonomy" id="6130"/>
    <lineage>
        <taxon>Eukaryota</taxon>
        <taxon>Metazoa</taxon>
        <taxon>Cnidaria</taxon>
        <taxon>Anthozoa</taxon>
        <taxon>Hexacorallia</taxon>
        <taxon>Scleractinia</taxon>
        <taxon>Astrocoeniina</taxon>
        <taxon>Acroporidae</taxon>
        <taxon>Acropora</taxon>
    </lineage>
</organism>
<sequence>MIFRICLTTLFLSIILSALATEEAHSGAYNLKAQDKGTDCHNAVGCPAWPHRAPLRCQDHRDCRKHESCHDFFKICFLTQTERSRMKLKSTKTKRPTSCKSNKDCRQNQTCHPFLATCIKIPSIQTTVAAETSASNARVCKVNSDCSEGQYCHVFFNMCLTNLTVHFASTNSPPSVGCNSVSDCKRGEFCHKLTSSCLPVPTAIQTKTTAKSSFSCSSDIDCKITEFCHFLTGDQQRHQTRGVQDKEHRSAVGVCINKALKEVPQDQDPVFANCSQSKDCGMGKCCLNELGLCAGYRLLGQLCVAEAVPFSCPCLSGLTCVSRRRPMRLRRLEKKLKLPKASTKKLNLQFNKSTEYRVGKCLMEAD</sequence>
<proteinExistence type="predicted"/>
<comment type="caution">
    <text evidence="2">The sequence shown here is derived from an EMBL/GenBank/DDBJ whole genome shotgun (WGS) entry which is preliminary data.</text>
</comment>
<protein>
    <submittedName>
        <fullName evidence="2">Uncharacterized protein</fullName>
    </submittedName>
</protein>
<dbReference type="Proteomes" id="UP001249851">
    <property type="component" value="Unassembled WGS sequence"/>
</dbReference>
<evidence type="ECO:0000313" key="2">
    <source>
        <dbReference type="EMBL" id="KAK2560614.1"/>
    </source>
</evidence>
<reference evidence="2" key="1">
    <citation type="journal article" date="2023" name="G3 (Bethesda)">
        <title>Whole genome assembly and annotation of the endangered Caribbean coral Acropora cervicornis.</title>
        <authorList>
            <person name="Selwyn J.D."/>
            <person name="Vollmer S.V."/>
        </authorList>
    </citation>
    <scope>NUCLEOTIDE SEQUENCE</scope>
    <source>
        <strain evidence="2">K2</strain>
    </source>
</reference>